<proteinExistence type="predicted"/>
<dbReference type="EMBL" id="CAACYE010000005">
    <property type="protein sequence ID" value="VFA87030.1"/>
    <property type="molecule type" value="Genomic_DNA"/>
</dbReference>
<reference evidence="1" key="1">
    <citation type="submission" date="2019-02" db="EMBL/GenBank/DDBJ databases">
        <authorList>
            <consortium name="Pathogen Informatics"/>
        </authorList>
    </citation>
    <scope>NUCLEOTIDE SEQUENCE</scope>
    <source>
        <strain evidence="1">3012STDY6733949</strain>
    </source>
</reference>
<accession>A0A449H758</accession>
<gene>
    <name evidence="1" type="ORF">NCTC1935_04902</name>
</gene>
<organism evidence="1">
    <name type="scientific">Nocardia farcinica</name>
    <dbReference type="NCBI Taxonomy" id="37329"/>
    <lineage>
        <taxon>Bacteria</taxon>
        <taxon>Bacillati</taxon>
        <taxon>Actinomycetota</taxon>
        <taxon>Actinomycetes</taxon>
        <taxon>Mycobacteriales</taxon>
        <taxon>Nocardiaceae</taxon>
        <taxon>Nocardia</taxon>
    </lineage>
</organism>
<evidence type="ECO:0000313" key="1">
    <source>
        <dbReference type="EMBL" id="VFA87030.1"/>
    </source>
</evidence>
<dbReference type="RefSeq" id="WP_283206139.1">
    <property type="nucleotide sequence ID" value="NZ_CAACYE020000001.1"/>
</dbReference>
<dbReference type="AlphaFoldDB" id="A0A449H758"/>
<protein>
    <submittedName>
        <fullName evidence="1">Uncharacterized protein</fullName>
    </submittedName>
</protein>
<sequence length="43" mass="4955">MNDDHHAYGACLAHGEYRDVEHDPDTDTYTCRVCGTDWTEPTR</sequence>
<name>A0A449H758_NOCFR</name>